<dbReference type="Gene3D" id="1.10.260.40">
    <property type="entry name" value="lambda repressor-like DNA-binding domains"/>
    <property type="match status" value="1"/>
</dbReference>
<dbReference type="SUPFAM" id="SSF47413">
    <property type="entry name" value="lambda repressor-like DNA-binding domains"/>
    <property type="match status" value="1"/>
</dbReference>
<sequence>MPNFKDQINQLWEEAKDRDYQTTQEDFANLLGATKNQLKGWLRGSGEPNTELIKKIAQVCNVSVDWLVGNYETNVTNSHSYDEKIKNLPPEMKRIIDFIITSYGKS</sequence>
<dbReference type="Proteomes" id="UP000199520">
    <property type="component" value="Unassembled WGS sequence"/>
</dbReference>
<dbReference type="AlphaFoldDB" id="A0A1I4PF00"/>
<gene>
    <name evidence="2" type="ORF">SAMN04490355_106210</name>
</gene>
<dbReference type="EMBL" id="FOTS01000062">
    <property type="protein sequence ID" value="SFM25993.1"/>
    <property type="molecule type" value="Genomic_DNA"/>
</dbReference>
<organism evidence="2 3">
    <name type="scientific">Pelosinus propionicus DSM 13327</name>
    <dbReference type="NCBI Taxonomy" id="1123291"/>
    <lineage>
        <taxon>Bacteria</taxon>
        <taxon>Bacillati</taxon>
        <taxon>Bacillota</taxon>
        <taxon>Negativicutes</taxon>
        <taxon>Selenomonadales</taxon>
        <taxon>Sporomusaceae</taxon>
        <taxon>Pelosinus</taxon>
    </lineage>
</organism>
<evidence type="ECO:0000313" key="2">
    <source>
        <dbReference type="EMBL" id="SFM25993.1"/>
    </source>
</evidence>
<dbReference type="GO" id="GO:0003677">
    <property type="term" value="F:DNA binding"/>
    <property type="evidence" value="ECO:0007669"/>
    <property type="project" value="InterPro"/>
</dbReference>
<dbReference type="SMART" id="SM00530">
    <property type="entry name" value="HTH_XRE"/>
    <property type="match status" value="1"/>
</dbReference>
<protein>
    <submittedName>
        <fullName evidence="2">Helix-turn-helix</fullName>
    </submittedName>
</protein>
<feature type="domain" description="HTH cro/C1-type" evidence="1">
    <location>
        <begin position="23"/>
        <end position="67"/>
    </location>
</feature>
<dbReference type="InterPro" id="IPR010982">
    <property type="entry name" value="Lambda_DNA-bd_dom_sf"/>
</dbReference>
<evidence type="ECO:0000259" key="1">
    <source>
        <dbReference type="PROSITE" id="PS50943"/>
    </source>
</evidence>
<name>A0A1I4PF00_9FIRM</name>
<dbReference type="InterPro" id="IPR001387">
    <property type="entry name" value="Cro/C1-type_HTH"/>
</dbReference>
<dbReference type="STRING" id="1123291.SAMN04490355_106210"/>
<proteinExistence type="predicted"/>
<dbReference type="Pfam" id="PF01381">
    <property type="entry name" value="HTH_3"/>
    <property type="match status" value="1"/>
</dbReference>
<reference evidence="3" key="1">
    <citation type="submission" date="2016-10" db="EMBL/GenBank/DDBJ databases">
        <authorList>
            <person name="Varghese N."/>
            <person name="Submissions S."/>
        </authorList>
    </citation>
    <scope>NUCLEOTIDE SEQUENCE [LARGE SCALE GENOMIC DNA]</scope>
    <source>
        <strain evidence="3">DSM 13327</strain>
    </source>
</reference>
<dbReference type="RefSeq" id="WP_090943186.1">
    <property type="nucleotide sequence ID" value="NZ_FOTS01000062.1"/>
</dbReference>
<keyword evidence="3" id="KW-1185">Reference proteome</keyword>
<dbReference type="CDD" id="cd00093">
    <property type="entry name" value="HTH_XRE"/>
    <property type="match status" value="1"/>
</dbReference>
<evidence type="ECO:0000313" key="3">
    <source>
        <dbReference type="Proteomes" id="UP000199520"/>
    </source>
</evidence>
<dbReference type="OrthoDB" id="9805856at2"/>
<accession>A0A1I4PF00</accession>
<dbReference type="PROSITE" id="PS50943">
    <property type="entry name" value="HTH_CROC1"/>
    <property type="match status" value="1"/>
</dbReference>